<dbReference type="Proteomes" id="UP000464178">
    <property type="component" value="Chromosome"/>
</dbReference>
<dbReference type="AlphaFoldDB" id="A0A6P2D0F8"/>
<accession>A0A6P2D0F8</accession>
<name>A0A6P2D0F8_9BACT</name>
<protein>
    <recommendedName>
        <fullName evidence="4">DUF1552 domain-containing protein</fullName>
    </recommendedName>
</protein>
<evidence type="ECO:0000313" key="3">
    <source>
        <dbReference type="Proteomes" id="UP000464178"/>
    </source>
</evidence>
<dbReference type="RefSeq" id="WP_162669107.1">
    <property type="nucleotide sequence ID" value="NZ_LR593886.1"/>
</dbReference>
<organism evidence="2 3">
    <name type="scientific">Gemmata massiliana</name>
    <dbReference type="NCBI Taxonomy" id="1210884"/>
    <lineage>
        <taxon>Bacteria</taxon>
        <taxon>Pseudomonadati</taxon>
        <taxon>Planctomycetota</taxon>
        <taxon>Planctomycetia</taxon>
        <taxon>Gemmatales</taxon>
        <taxon>Gemmataceae</taxon>
        <taxon>Gemmata</taxon>
    </lineage>
</organism>
<evidence type="ECO:0000313" key="2">
    <source>
        <dbReference type="EMBL" id="VTR94593.1"/>
    </source>
</evidence>
<reference evidence="2 3" key="1">
    <citation type="submission" date="2019-05" db="EMBL/GenBank/DDBJ databases">
        <authorList>
            <consortium name="Science for Life Laboratories"/>
        </authorList>
    </citation>
    <scope>NUCLEOTIDE SEQUENCE [LARGE SCALE GENOMIC DNA]</scope>
    <source>
        <strain evidence="2">Soil9</strain>
    </source>
</reference>
<feature type="signal peptide" evidence="1">
    <location>
        <begin position="1"/>
        <end position="32"/>
    </location>
</feature>
<dbReference type="InterPro" id="IPR006311">
    <property type="entry name" value="TAT_signal"/>
</dbReference>
<proteinExistence type="predicted"/>
<dbReference type="KEGG" id="gms:SOIL9_31210"/>
<evidence type="ECO:0008006" key="4">
    <source>
        <dbReference type="Google" id="ProtNLM"/>
    </source>
</evidence>
<dbReference type="InterPro" id="IPR011447">
    <property type="entry name" value="DUF1552"/>
</dbReference>
<gene>
    <name evidence="2" type="ORF">SOIL9_31210</name>
</gene>
<sequence length="448" mass="48332">MKKSISRRTALKGLGTAIALPFLESFAVSAPAAPAVAGVPKRLAFVYVPNGVNMAAWTPAAEGKLKELTGILEPLNSFKDHINVISGLTLDKARANGDGPGDHARAMSAFLTGRQARKTHGADIRAGISADQHVATVIGDKTRFPSLELGIERGQQAGNCDSGYSCAYSSNLSWRGESTPNAKECDPKAVFERLFGGVDPKELAEARAKRELYNKSVLDFVMEDAKGLNATLGSGDRKKLDEYLSSVREVEQRIQKAREVSRAPVPKPNMAAPTGVPKDLQEHMRLMADLMVLSFQTDLTRVATLPFANEGSNKPYKMIDVPEGHHDLSHHGSDATKLAKIKKINTFHMEQFAYMLGKMKAVKEANGSSLLDNVMIVYGSGNGDGDRHNHDDLPILLAGRGGSTIESGRHIVFPKRANTPITNLYLALFERMGAPASSFGDSTGVLKL</sequence>
<keyword evidence="3" id="KW-1185">Reference proteome</keyword>
<feature type="chain" id="PRO_5026860659" description="DUF1552 domain-containing protein" evidence="1">
    <location>
        <begin position="33"/>
        <end position="448"/>
    </location>
</feature>
<evidence type="ECO:0000256" key="1">
    <source>
        <dbReference type="SAM" id="SignalP"/>
    </source>
</evidence>
<dbReference type="Pfam" id="PF07586">
    <property type="entry name" value="HXXSHH"/>
    <property type="match status" value="1"/>
</dbReference>
<keyword evidence="1" id="KW-0732">Signal</keyword>
<dbReference type="PROSITE" id="PS51318">
    <property type="entry name" value="TAT"/>
    <property type="match status" value="1"/>
</dbReference>
<dbReference type="EMBL" id="LR593886">
    <property type="protein sequence ID" value="VTR94593.1"/>
    <property type="molecule type" value="Genomic_DNA"/>
</dbReference>